<dbReference type="EMBL" id="LAJE02000051">
    <property type="protein sequence ID" value="OEO32851.1"/>
    <property type="molecule type" value="Genomic_DNA"/>
</dbReference>
<gene>
    <name evidence="1" type="ORF">VW23_009495</name>
</gene>
<comment type="caution">
    <text evidence="1">The sequence shown here is derived from an EMBL/GenBank/DDBJ whole genome shotgun (WGS) entry which is preliminary data.</text>
</comment>
<dbReference type="AlphaFoldDB" id="A0A1E5XW98"/>
<name>A0A1E5XW98_9HYPH</name>
<evidence type="ECO:0000313" key="1">
    <source>
        <dbReference type="EMBL" id="OEO32851.1"/>
    </source>
</evidence>
<sequence>MTSLLRPAYQLTIAEQRWTQQVISIDLMLAAAPRFDRLTVTLPAGAPLEAAPEDPIQLSLDGGEGAELVFTGIVSGIRRGLDRITVSGMGVLGQLARHRPAATFENLSAGTVIRNLADDAGLATGNIVDGVMLRYYAADPSRNATEHATRLAAWSGAMLAAAPEGDLTATIIDATQADIALRYGRELTRFWLDESPAPHQVTVTGESGVGDAASEDALRPTTDFFGGNRPQGPGAGTQWEWEPALRTVEASATASAARRRMLAATQGSGRLEAFLVPRLRPGAVIEVQDLPDGLASGPYWLDTVRHRIGPAGASTTARLMRGGDSFDPLALLGSLGAALGGLL</sequence>
<reference evidence="1 2" key="1">
    <citation type="journal article" date="2015" name="Genome Announc.">
        <title>Genome Assemblies of Three Soil-Associated Devosia species: D. insulae, D. limi, and D. soli.</title>
        <authorList>
            <person name="Hassan Y.I."/>
            <person name="Lepp D."/>
            <person name="Zhou T."/>
        </authorList>
    </citation>
    <scope>NUCLEOTIDE SEQUENCE [LARGE SCALE GENOMIC DNA]</scope>
    <source>
        <strain evidence="1 2">DS-56</strain>
    </source>
</reference>
<evidence type="ECO:0000313" key="2">
    <source>
        <dbReference type="Proteomes" id="UP000095463"/>
    </source>
</evidence>
<organism evidence="1 2">
    <name type="scientific">Devosia insulae DS-56</name>
    <dbReference type="NCBI Taxonomy" id="1116389"/>
    <lineage>
        <taxon>Bacteria</taxon>
        <taxon>Pseudomonadati</taxon>
        <taxon>Pseudomonadota</taxon>
        <taxon>Alphaproteobacteria</taxon>
        <taxon>Hyphomicrobiales</taxon>
        <taxon>Devosiaceae</taxon>
        <taxon>Devosia</taxon>
    </lineage>
</organism>
<protein>
    <recommendedName>
        <fullName evidence="3">Phage tail protein</fullName>
    </recommendedName>
</protein>
<dbReference type="OrthoDB" id="8481224at2"/>
<accession>A0A1E5XW98</accession>
<dbReference type="Proteomes" id="UP000095463">
    <property type="component" value="Unassembled WGS sequence"/>
</dbReference>
<dbReference type="SUPFAM" id="SSF69279">
    <property type="entry name" value="Phage tail proteins"/>
    <property type="match status" value="1"/>
</dbReference>
<evidence type="ECO:0008006" key="3">
    <source>
        <dbReference type="Google" id="ProtNLM"/>
    </source>
</evidence>
<keyword evidence="2" id="KW-1185">Reference proteome</keyword>
<dbReference type="RefSeq" id="WP_141728193.1">
    <property type="nucleotide sequence ID" value="NZ_LAJE02000051.1"/>
</dbReference>
<proteinExistence type="predicted"/>